<dbReference type="Gene3D" id="3.10.450.50">
    <property type="match status" value="1"/>
</dbReference>
<dbReference type="InterPro" id="IPR037401">
    <property type="entry name" value="SnoaL-like"/>
</dbReference>
<dbReference type="Proteomes" id="UP000800036">
    <property type="component" value="Unassembled WGS sequence"/>
</dbReference>
<dbReference type="InterPro" id="IPR032710">
    <property type="entry name" value="NTF2-like_dom_sf"/>
</dbReference>
<organism evidence="2 3">
    <name type="scientific">Bimuria novae-zelandiae CBS 107.79</name>
    <dbReference type="NCBI Taxonomy" id="1447943"/>
    <lineage>
        <taxon>Eukaryota</taxon>
        <taxon>Fungi</taxon>
        <taxon>Dikarya</taxon>
        <taxon>Ascomycota</taxon>
        <taxon>Pezizomycotina</taxon>
        <taxon>Dothideomycetes</taxon>
        <taxon>Pleosporomycetidae</taxon>
        <taxon>Pleosporales</taxon>
        <taxon>Massarineae</taxon>
        <taxon>Didymosphaeriaceae</taxon>
        <taxon>Bimuria</taxon>
    </lineage>
</organism>
<dbReference type="CDD" id="cd00531">
    <property type="entry name" value="NTF2_like"/>
    <property type="match status" value="1"/>
</dbReference>
<keyword evidence="3" id="KW-1185">Reference proteome</keyword>
<dbReference type="SUPFAM" id="SSF54427">
    <property type="entry name" value="NTF2-like"/>
    <property type="match status" value="1"/>
</dbReference>
<dbReference type="EMBL" id="ML976677">
    <property type="protein sequence ID" value="KAF1973954.1"/>
    <property type="molecule type" value="Genomic_DNA"/>
</dbReference>
<feature type="domain" description="SnoaL-like" evidence="1">
    <location>
        <begin position="8"/>
        <end position="143"/>
    </location>
</feature>
<sequence>MAPINPLDHLAIQNVLSRYCEALDTKNWELLHKVFVPDVDADYPFNRTLKGADAVAKAIQGRLGPILTHHSLTTSSITFHSDGKAATAVTYFLGCHFGQGPHEGKVLQAYGKYEDELVVRDAKGGDYEGVQGASGVWRIGKRTVRFTKRVGDERVMREF</sequence>
<gene>
    <name evidence="2" type="ORF">BU23DRAFT_579945</name>
</gene>
<evidence type="ECO:0000259" key="1">
    <source>
        <dbReference type="Pfam" id="PF13577"/>
    </source>
</evidence>
<name>A0A6A5V9Y7_9PLEO</name>
<accession>A0A6A5V9Y7</accession>
<evidence type="ECO:0000313" key="2">
    <source>
        <dbReference type="EMBL" id="KAF1973954.1"/>
    </source>
</evidence>
<dbReference type="AlphaFoldDB" id="A0A6A5V9Y7"/>
<proteinExistence type="predicted"/>
<evidence type="ECO:0000313" key="3">
    <source>
        <dbReference type="Proteomes" id="UP000800036"/>
    </source>
</evidence>
<protein>
    <recommendedName>
        <fullName evidence="1">SnoaL-like domain-containing protein</fullName>
    </recommendedName>
</protein>
<dbReference type="Pfam" id="PF13577">
    <property type="entry name" value="SnoaL_4"/>
    <property type="match status" value="1"/>
</dbReference>
<dbReference type="OrthoDB" id="2148716at2759"/>
<reference evidence="2" key="1">
    <citation type="journal article" date="2020" name="Stud. Mycol.">
        <title>101 Dothideomycetes genomes: a test case for predicting lifestyles and emergence of pathogens.</title>
        <authorList>
            <person name="Haridas S."/>
            <person name="Albert R."/>
            <person name="Binder M."/>
            <person name="Bloem J."/>
            <person name="Labutti K."/>
            <person name="Salamov A."/>
            <person name="Andreopoulos B."/>
            <person name="Baker S."/>
            <person name="Barry K."/>
            <person name="Bills G."/>
            <person name="Bluhm B."/>
            <person name="Cannon C."/>
            <person name="Castanera R."/>
            <person name="Culley D."/>
            <person name="Daum C."/>
            <person name="Ezra D."/>
            <person name="Gonzalez J."/>
            <person name="Henrissat B."/>
            <person name="Kuo A."/>
            <person name="Liang C."/>
            <person name="Lipzen A."/>
            <person name="Lutzoni F."/>
            <person name="Magnuson J."/>
            <person name="Mondo S."/>
            <person name="Nolan M."/>
            <person name="Ohm R."/>
            <person name="Pangilinan J."/>
            <person name="Park H.-J."/>
            <person name="Ramirez L."/>
            <person name="Alfaro M."/>
            <person name="Sun H."/>
            <person name="Tritt A."/>
            <person name="Yoshinaga Y."/>
            <person name="Zwiers L.-H."/>
            <person name="Turgeon B."/>
            <person name="Goodwin S."/>
            <person name="Spatafora J."/>
            <person name="Crous P."/>
            <person name="Grigoriev I."/>
        </authorList>
    </citation>
    <scope>NUCLEOTIDE SEQUENCE</scope>
    <source>
        <strain evidence="2">CBS 107.79</strain>
    </source>
</reference>